<proteinExistence type="predicted"/>
<accession>D3BN15</accession>
<feature type="transmembrane region" description="Helical" evidence="1">
    <location>
        <begin position="241"/>
        <end position="259"/>
    </location>
</feature>
<dbReference type="AlphaFoldDB" id="D3BN15"/>
<keyword evidence="1" id="KW-0812">Transmembrane</keyword>
<feature type="transmembrane region" description="Helical" evidence="1">
    <location>
        <begin position="127"/>
        <end position="146"/>
    </location>
</feature>
<name>D3BN15_HETP5</name>
<evidence type="ECO:0000313" key="2">
    <source>
        <dbReference type="EMBL" id="EFA77377.1"/>
    </source>
</evidence>
<gene>
    <name evidence="2" type="ORF">PPL_12590</name>
</gene>
<feature type="transmembrane region" description="Helical" evidence="1">
    <location>
        <begin position="204"/>
        <end position="221"/>
    </location>
</feature>
<keyword evidence="1" id="KW-0472">Membrane</keyword>
<keyword evidence="1" id="KW-1133">Transmembrane helix</keyword>
<feature type="transmembrane region" description="Helical" evidence="1">
    <location>
        <begin position="153"/>
        <end position="170"/>
    </location>
</feature>
<evidence type="ECO:0000256" key="1">
    <source>
        <dbReference type="SAM" id="Phobius"/>
    </source>
</evidence>
<evidence type="ECO:0008006" key="4">
    <source>
        <dbReference type="Google" id="ProtNLM"/>
    </source>
</evidence>
<dbReference type="Proteomes" id="UP000001396">
    <property type="component" value="Unassembled WGS sequence"/>
</dbReference>
<comment type="caution">
    <text evidence="2">The sequence shown here is derived from an EMBL/GenBank/DDBJ whole genome shotgun (WGS) entry which is preliminary data.</text>
</comment>
<dbReference type="GeneID" id="31368057"/>
<feature type="transmembrane region" description="Helical" evidence="1">
    <location>
        <begin position="96"/>
        <end position="115"/>
    </location>
</feature>
<feature type="transmembrane region" description="Helical" evidence="1">
    <location>
        <begin position="176"/>
        <end position="197"/>
    </location>
</feature>
<dbReference type="InParanoid" id="D3BN15"/>
<protein>
    <recommendedName>
        <fullName evidence="4">TLC domain-containing protein</fullName>
    </recommendedName>
</protein>
<keyword evidence="3" id="KW-1185">Reference proteome</keyword>
<dbReference type="OMA" id="VIKCISY"/>
<dbReference type="EMBL" id="ADBJ01000043">
    <property type="protein sequence ID" value="EFA77377.1"/>
    <property type="molecule type" value="Genomic_DNA"/>
</dbReference>
<dbReference type="RefSeq" id="XP_020429506.1">
    <property type="nucleotide sequence ID" value="XM_020583319.1"/>
</dbReference>
<evidence type="ECO:0000313" key="3">
    <source>
        <dbReference type="Proteomes" id="UP000001396"/>
    </source>
</evidence>
<organism evidence="2 3">
    <name type="scientific">Heterostelium pallidum (strain ATCC 26659 / Pp 5 / PN500)</name>
    <name type="common">Cellular slime mold</name>
    <name type="synonym">Polysphondylium pallidum</name>
    <dbReference type="NCBI Taxonomy" id="670386"/>
    <lineage>
        <taxon>Eukaryota</taxon>
        <taxon>Amoebozoa</taxon>
        <taxon>Evosea</taxon>
        <taxon>Eumycetozoa</taxon>
        <taxon>Dictyostelia</taxon>
        <taxon>Acytosteliales</taxon>
        <taxon>Acytosteliaceae</taxon>
        <taxon>Heterostelium</taxon>
    </lineage>
</organism>
<reference evidence="2 3" key="1">
    <citation type="journal article" date="2011" name="Genome Res.">
        <title>Phylogeny-wide analysis of social amoeba genomes highlights ancient origins for complex intercellular communication.</title>
        <authorList>
            <person name="Heidel A.J."/>
            <person name="Lawal H.M."/>
            <person name="Felder M."/>
            <person name="Schilde C."/>
            <person name="Helps N.R."/>
            <person name="Tunggal B."/>
            <person name="Rivero F."/>
            <person name="John U."/>
            <person name="Schleicher M."/>
            <person name="Eichinger L."/>
            <person name="Platzer M."/>
            <person name="Noegel A.A."/>
            <person name="Schaap P."/>
            <person name="Gloeckner G."/>
        </authorList>
    </citation>
    <scope>NUCLEOTIDE SEQUENCE [LARGE SCALE GENOMIC DNA]</scope>
    <source>
        <strain evidence="3">ATCC 26659 / Pp 5 / PN500</strain>
    </source>
</reference>
<sequence>MSLFYNGEASKYLSQFCAKELPLPSTTNILQHFGMKIEITNQDLLHSFMVYLVLPIFLFNLMTVWMVPFLLRVFPNKRQQTLLLSKDKKVFELNQRLIRGFLASSIAIHSAYYTFFSKSDPIPGANYILVSSSFFHLSDTIILYLYRSSDKTMVVHHLIVIILSWVLMIVRKSLSVAIVASTNDILVPISTILSWLYSYNLQNTFFNLFCSVLSVLILVFYRMPSNTYLAYTIIGKSDYSIYPVALLLAGIVFLEIKWARSLIKICMKNFNVLLYSKKVK</sequence>
<feature type="transmembrane region" description="Helical" evidence="1">
    <location>
        <begin position="48"/>
        <end position="75"/>
    </location>
</feature>